<dbReference type="Gene3D" id="3.40.50.1820">
    <property type="entry name" value="alpha/beta hydrolase"/>
    <property type="match status" value="1"/>
</dbReference>
<feature type="domain" description="AB hydrolase-1" evidence="2">
    <location>
        <begin position="31"/>
        <end position="245"/>
    </location>
</feature>
<evidence type="ECO:0000313" key="4">
    <source>
        <dbReference type="Proteomes" id="UP001596524"/>
    </source>
</evidence>
<dbReference type="PRINTS" id="PR00111">
    <property type="entry name" value="ABHYDROLASE"/>
</dbReference>
<dbReference type="EMBL" id="JBHTCH010000031">
    <property type="protein sequence ID" value="MFC7363498.1"/>
    <property type="molecule type" value="Genomic_DNA"/>
</dbReference>
<gene>
    <name evidence="3" type="ORF">ACFQO6_24725</name>
</gene>
<evidence type="ECO:0000256" key="1">
    <source>
        <dbReference type="ARBA" id="ARBA00022801"/>
    </source>
</evidence>
<evidence type="ECO:0000313" key="3">
    <source>
        <dbReference type="EMBL" id="MFC7363498.1"/>
    </source>
</evidence>
<dbReference type="Pfam" id="PF12697">
    <property type="entry name" value="Abhydrolase_6"/>
    <property type="match status" value="1"/>
</dbReference>
<dbReference type="PANTHER" id="PTHR43798:SF31">
    <property type="entry name" value="AB HYDROLASE SUPERFAMILY PROTEIN YCLE"/>
    <property type="match status" value="1"/>
</dbReference>
<dbReference type="InterPro" id="IPR000073">
    <property type="entry name" value="AB_hydrolase_1"/>
</dbReference>
<protein>
    <submittedName>
        <fullName evidence="3">Alpha/beta fold hydrolase</fullName>
    </submittedName>
</protein>
<proteinExistence type="predicted"/>
<evidence type="ECO:0000259" key="2">
    <source>
        <dbReference type="Pfam" id="PF12697"/>
    </source>
</evidence>
<dbReference type="GO" id="GO:0016787">
    <property type="term" value="F:hydrolase activity"/>
    <property type="evidence" value="ECO:0007669"/>
    <property type="project" value="UniProtKB-KW"/>
</dbReference>
<keyword evidence="1 3" id="KW-0378">Hydrolase</keyword>
<dbReference type="SUPFAM" id="SSF53474">
    <property type="entry name" value="alpha/beta-Hydrolases"/>
    <property type="match status" value="1"/>
</dbReference>
<dbReference type="InterPro" id="IPR050266">
    <property type="entry name" value="AB_hydrolase_sf"/>
</dbReference>
<reference evidence="4" key="1">
    <citation type="journal article" date="2019" name="Int. J. Syst. Evol. Microbiol.">
        <title>The Global Catalogue of Microorganisms (GCM) 10K type strain sequencing project: providing services to taxonomists for standard genome sequencing and annotation.</title>
        <authorList>
            <consortium name="The Broad Institute Genomics Platform"/>
            <consortium name="The Broad Institute Genome Sequencing Center for Infectious Disease"/>
            <person name="Wu L."/>
            <person name="Ma J."/>
        </authorList>
    </citation>
    <scope>NUCLEOTIDE SEQUENCE [LARGE SCALE GENOMIC DNA]</scope>
    <source>
        <strain evidence="4">FCH27</strain>
    </source>
</reference>
<keyword evidence="4" id="KW-1185">Reference proteome</keyword>
<dbReference type="PANTHER" id="PTHR43798">
    <property type="entry name" value="MONOACYLGLYCEROL LIPASE"/>
    <property type="match status" value="1"/>
</dbReference>
<comment type="caution">
    <text evidence="3">The sequence shown here is derived from an EMBL/GenBank/DDBJ whole genome shotgun (WGS) entry which is preliminary data.</text>
</comment>
<accession>A0ABW2N914</accession>
<sequence>MPDLTFTRLGGSPDSTRLLVVGPSLGTSVEALWDRAAALLDAEVVGWDLPGHGRSAPATAPFSVADLADAVRGRAEELAAGRPASYAGVSLGGAVALQLAVEPGVLDHVVCIASAAKVGEPAMWAERAALVRRAGTPVMVEPSAQRWFAAGFVEREPSVANRLLLALSDTDRESYALACEALAGFDLRDGLDRVRARLVVAPGELDVVVPRELAEQTAAAAGAELVVLPACGHLPPAENPGAVAALLSDAWEVASHG</sequence>
<dbReference type="Proteomes" id="UP001596524">
    <property type="component" value="Unassembled WGS sequence"/>
</dbReference>
<organism evidence="3 4">
    <name type="scientific">Nocardioides astragali</name>
    <dbReference type="NCBI Taxonomy" id="1776736"/>
    <lineage>
        <taxon>Bacteria</taxon>
        <taxon>Bacillati</taxon>
        <taxon>Actinomycetota</taxon>
        <taxon>Actinomycetes</taxon>
        <taxon>Propionibacteriales</taxon>
        <taxon>Nocardioidaceae</taxon>
        <taxon>Nocardioides</taxon>
    </lineage>
</organism>
<dbReference type="InterPro" id="IPR029058">
    <property type="entry name" value="AB_hydrolase_fold"/>
</dbReference>
<name>A0ABW2N914_9ACTN</name>
<dbReference type="RefSeq" id="WP_255893114.1">
    <property type="nucleotide sequence ID" value="NZ_JAFMZM010000009.1"/>
</dbReference>